<comment type="caution">
    <text evidence="1">The sequence shown here is derived from an EMBL/GenBank/DDBJ whole genome shotgun (WGS) entry which is preliminary data.</text>
</comment>
<proteinExistence type="predicted"/>
<keyword evidence="2" id="KW-1185">Reference proteome</keyword>
<reference evidence="1 2" key="1">
    <citation type="journal article" date="2020" name="Cell">
        <title>Large-Scale Comparative Analyses of Tick Genomes Elucidate Their Genetic Diversity and Vector Capacities.</title>
        <authorList>
            <consortium name="Tick Genome and Microbiome Consortium (TIGMIC)"/>
            <person name="Jia N."/>
            <person name="Wang J."/>
            <person name="Shi W."/>
            <person name="Du L."/>
            <person name="Sun Y."/>
            <person name="Zhan W."/>
            <person name="Jiang J.F."/>
            <person name="Wang Q."/>
            <person name="Zhang B."/>
            <person name="Ji P."/>
            <person name="Bell-Sakyi L."/>
            <person name="Cui X.M."/>
            <person name="Yuan T.T."/>
            <person name="Jiang B.G."/>
            <person name="Yang W.F."/>
            <person name="Lam T.T."/>
            <person name="Chang Q.C."/>
            <person name="Ding S.J."/>
            <person name="Wang X.J."/>
            <person name="Zhu J.G."/>
            <person name="Ruan X.D."/>
            <person name="Zhao L."/>
            <person name="Wei J.T."/>
            <person name="Ye R.Z."/>
            <person name="Que T.C."/>
            <person name="Du C.H."/>
            <person name="Zhou Y.H."/>
            <person name="Cheng J.X."/>
            <person name="Dai P.F."/>
            <person name="Guo W.B."/>
            <person name="Han X.H."/>
            <person name="Huang E.J."/>
            <person name="Li L.F."/>
            <person name="Wei W."/>
            <person name="Gao Y.C."/>
            <person name="Liu J.Z."/>
            <person name="Shao H.Z."/>
            <person name="Wang X."/>
            <person name="Wang C.C."/>
            <person name="Yang T.C."/>
            <person name="Huo Q.B."/>
            <person name="Li W."/>
            <person name="Chen H.Y."/>
            <person name="Chen S.E."/>
            <person name="Zhou L.G."/>
            <person name="Ni X.B."/>
            <person name="Tian J.H."/>
            <person name="Sheng Y."/>
            <person name="Liu T."/>
            <person name="Pan Y.S."/>
            <person name="Xia L.Y."/>
            <person name="Li J."/>
            <person name="Zhao F."/>
            <person name="Cao W.C."/>
        </authorList>
    </citation>
    <scope>NUCLEOTIDE SEQUENCE [LARGE SCALE GENOMIC DNA]</scope>
    <source>
        <strain evidence="1">Iper-2018</strain>
    </source>
</reference>
<protein>
    <submittedName>
        <fullName evidence="1">Uncharacterized protein</fullName>
    </submittedName>
</protein>
<evidence type="ECO:0000313" key="2">
    <source>
        <dbReference type="Proteomes" id="UP000805193"/>
    </source>
</evidence>
<accession>A0AC60QQR9</accession>
<organism evidence="1 2">
    <name type="scientific">Ixodes persulcatus</name>
    <name type="common">Taiga tick</name>
    <dbReference type="NCBI Taxonomy" id="34615"/>
    <lineage>
        <taxon>Eukaryota</taxon>
        <taxon>Metazoa</taxon>
        <taxon>Ecdysozoa</taxon>
        <taxon>Arthropoda</taxon>
        <taxon>Chelicerata</taxon>
        <taxon>Arachnida</taxon>
        <taxon>Acari</taxon>
        <taxon>Parasitiformes</taxon>
        <taxon>Ixodida</taxon>
        <taxon>Ixodoidea</taxon>
        <taxon>Ixodidae</taxon>
        <taxon>Ixodinae</taxon>
        <taxon>Ixodes</taxon>
    </lineage>
</organism>
<gene>
    <name evidence="1" type="ORF">HPB47_016568</name>
</gene>
<evidence type="ECO:0000313" key="1">
    <source>
        <dbReference type="EMBL" id="KAG0439653.1"/>
    </source>
</evidence>
<dbReference type="Proteomes" id="UP000805193">
    <property type="component" value="Unassembled WGS sequence"/>
</dbReference>
<dbReference type="EMBL" id="JABSTQ010005293">
    <property type="protein sequence ID" value="KAG0439653.1"/>
    <property type="molecule type" value="Genomic_DNA"/>
</dbReference>
<name>A0AC60QQR9_IXOPE</name>
<sequence>MTCCIPHCGSSRRKPGQEGNFALHEIPSDPDERASWLQAINRDDWLPSTYSMVCSRHFVPSDYIEGKRRKLKKGAIPSIFWSMQPSNITKMKDAIRRKCSTPYSSEVPKKRQCMDTSSPQVTDATSSSTLDTPSTSSSCNEGAERIQIIWTSPVSTLEPQNRQASEVSDSRPCQQPVLFTHQGTQADVRKMSAQITVEKRKWTRRVTTLRNQVEGLKNTVDRYKKDLEKLRNLKEEDDVTNFLNIREQAKEKNVSAMFLVDQVKNYHKKSPRWTEHTIRHCILLRHISTKAYEHIRSEELFKLPSRNTLQSYIGAASGQTGFSDLAKARLQTELHNLANTQSRTCSLIIDEMQIKQSLQYNKQQDVFVGQVDLGPLTETTKQPILANSLLCFLMNGLSIPYRIPVAYFFTKGLTGTELAKLLLHVLGKVEDVGFKVLRIVTDNHRVNVNAMKQLCGGLLTHHILHPNDPERILFLSFDYVHILKNIRSQFLERNFGKDNEIKSSYLKKLYELQREAAVKPVRFLSRKHLFPSNIEKMNAKRAVQLFSPEVTAVLKHLQEQAGHTSDLLYADAGPTIFFMDSVYRWFILHDTSNCTQHIHQRYPDVRQYDHPDDTRLEWLEFSFPAYLEQIKSTASPSQFLTTETYEALLLTTYSTVACVQHLLTKEEFGFVLTRKFSSDAIESLFGSLRRSQGCNDQLSVRAAISGIEKILKTGLITASQQSNVSHAASTSSGMTSAIRCIPPTVSAATPFQLPESAAEILEKLSDPNVQYLPSVELSATAHVGGYIARVVQEHFSCFFCVPLLTKPKTNSALQGITNHLDRGGLLYPSDELTHLLNVLRMFAADVLSYNLRNWQPLETLVKFAVPAVYDSPLLLCPTNNKAHRRDLIHLVCTKFFRPLLVNYAFCHTDRNDRFKMFARKPLSRKFQKVR</sequence>